<dbReference type="Pfam" id="PF05635">
    <property type="entry name" value="23S_rRNA_IVP"/>
    <property type="match status" value="1"/>
</dbReference>
<evidence type="ECO:0000313" key="2">
    <source>
        <dbReference type="Proteomes" id="UP000177718"/>
    </source>
</evidence>
<dbReference type="NCBIfam" id="NF008911">
    <property type="entry name" value="PRK12275.1-2"/>
    <property type="match status" value="1"/>
</dbReference>
<dbReference type="STRING" id="1802605.A3A61_03515"/>
<dbReference type="EMBL" id="MHDB01000029">
    <property type="protein sequence ID" value="OGY31547.1"/>
    <property type="molecule type" value="Genomic_DNA"/>
</dbReference>
<dbReference type="InterPro" id="IPR036583">
    <property type="entry name" value="23S_rRNA_IVS_sf"/>
</dbReference>
<dbReference type="AlphaFoldDB" id="A0A1G1WWK9"/>
<evidence type="ECO:0000313" key="1">
    <source>
        <dbReference type="EMBL" id="OGY31547.1"/>
    </source>
</evidence>
<dbReference type="SUPFAM" id="SSF158446">
    <property type="entry name" value="IVS-encoded protein-like"/>
    <property type="match status" value="1"/>
</dbReference>
<organism evidence="1 2">
    <name type="scientific">Candidatus Woykebacteria bacterium RIFCSPLOWO2_01_FULL_43_14</name>
    <dbReference type="NCBI Taxonomy" id="1802605"/>
    <lineage>
        <taxon>Bacteria</taxon>
        <taxon>Candidatus Woykeibacteriota</taxon>
    </lineage>
</organism>
<protein>
    <submittedName>
        <fullName evidence="1">Four helix bundle protein</fullName>
    </submittedName>
</protein>
<dbReference type="PANTHER" id="PTHR38471">
    <property type="entry name" value="FOUR HELIX BUNDLE PROTEIN"/>
    <property type="match status" value="1"/>
</dbReference>
<dbReference type="Gene3D" id="1.20.1440.60">
    <property type="entry name" value="23S rRNA-intervening sequence"/>
    <property type="match status" value="1"/>
</dbReference>
<dbReference type="NCBIfam" id="TIGR02436">
    <property type="entry name" value="four helix bundle protein"/>
    <property type="match status" value="1"/>
</dbReference>
<dbReference type="PANTHER" id="PTHR38471:SF2">
    <property type="entry name" value="FOUR HELIX BUNDLE PROTEIN"/>
    <property type="match status" value="1"/>
</dbReference>
<reference evidence="1 2" key="1">
    <citation type="journal article" date="2016" name="Nat. Commun.">
        <title>Thousands of microbial genomes shed light on interconnected biogeochemical processes in an aquifer system.</title>
        <authorList>
            <person name="Anantharaman K."/>
            <person name="Brown C.T."/>
            <person name="Hug L.A."/>
            <person name="Sharon I."/>
            <person name="Castelle C.J."/>
            <person name="Probst A.J."/>
            <person name="Thomas B.C."/>
            <person name="Singh A."/>
            <person name="Wilkins M.J."/>
            <person name="Karaoz U."/>
            <person name="Brodie E.L."/>
            <person name="Williams K.H."/>
            <person name="Hubbard S.S."/>
            <person name="Banfield J.F."/>
        </authorList>
    </citation>
    <scope>NUCLEOTIDE SEQUENCE [LARGE SCALE GENOMIC DNA]</scope>
</reference>
<accession>A0A1G1WWK9</accession>
<sequence>MDSYRELTVWQKSVDLCVLLYKLTETFPKSELYGLVSQMRRCCVGIPSNIAEGQRRGHRTEYIQFLRIAYGSGAELETQILIAFKIGYLSQEDHVTLVQTMDEIMKMLNRLINKLLQPTT</sequence>
<name>A0A1G1WWK9_9BACT</name>
<proteinExistence type="predicted"/>
<dbReference type="Proteomes" id="UP000177718">
    <property type="component" value="Unassembled WGS sequence"/>
</dbReference>
<comment type="caution">
    <text evidence="1">The sequence shown here is derived from an EMBL/GenBank/DDBJ whole genome shotgun (WGS) entry which is preliminary data.</text>
</comment>
<gene>
    <name evidence="1" type="ORF">A3A61_03515</name>
</gene>
<dbReference type="CDD" id="cd16377">
    <property type="entry name" value="23S_rRNA_IVP_like"/>
    <property type="match status" value="1"/>
</dbReference>
<dbReference type="InterPro" id="IPR012657">
    <property type="entry name" value="23S_rRNA-intervening_sequence"/>
</dbReference>